<accession>A0A6M2ESU1</accession>
<evidence type="ECO:0000313" key="1">
    <source>
        <dbReference type="EMBL" id="NUU88174.1"/>
    </source>
</evidence>
<name>A0A6M2ESU1_9ROSI</name>
<sequence>MINLQAYLQNHPSQKLSPSKMDSNCWAVSASADMLPSMSLDVLTSSLDWLPDGHWKLEIETGLVVTQPSNSLPNLKEYLDRSFFISTEQSLCTSASAMSGVRNPSC</sequence>
<proteinExistence type="predicted"/>
<organism evidence="1">
    <name type="scientific">Populus davidiana</name>
    <dbReference type="NCBI Taxonomy" id="266767"/>
    <lineage>
        <taxon>Eukaryota</taxon>
        <taxon>Viridiplantae</taxon>
        <taxon>Streptophyta</taxon>
        <taxon>Embryophyta</taxon>
        <taxon>Tracheophyta</taxon>
        <taxon>Spermatophyta</taxon>
        <taxon>Magnoliopsida</taxon>
        <taxon>eudicotyledons</taxon>
        <taxon>Gunneridae</taxon>
        <taxon>Pentapetalae</taxon>
        <taxon>rosids</taxon>
        <taxon>fabids</taxon>
        <taxon>Malpighiales</taxon>
        <taxon>Salicaceae</taxon>
        <taxon>Saliceae</taxon>
        <taxon>Populus</taxon>
    </lineage>
</organism>
<protein>
    <submittedName>
        <fullName evidence="1">Uncharacterized protein</fullName>
    </submittedName>
</protein>
<dbReference type="EMBL" id="GILB01007841">
    <property type="protein sequence ID" value="NUU88174.1"/>
    <property type="molecule type" value="Transcribed_RNA"/>
</dbReference>
<reference evidence="1" key="1">
    <citation type="submission" date="2020-03" db="EMBL/GenBank/DDBJ databases">
        <authorList>
            <person name="Zhang R."/>
        </authorList>
    </citation>
    <scope>NUCLEOTIDE SEQUENCE</scope>
</reference>
<dbReference type="AlphaFoldDB" id="A0A6M2ESU1"/>